<accession>A0A5B7GXE5</accession>
<protein>
    <submittedName>
        <fullName evidence="1">Uncharacterized protein</fullName>
    </submittedName>
</protein>
<reference evidence="1 2" key="1">
    <citation type="submission" date="2019-05" db="EMBL/GenBank/DDBJ databases">
        <title>Another draft genome of Portunus trituberculatus and its Hox gene families provides insights of decapod evolution.</title>
        <authorList>
            <person name="Jeong J.-H."/>
            <person name="Song I."/>
            <person name="Kim S."/>
            <person name="Choi T."/>
            <person name="Kim D."/>
            <person name="Ryu S."/>
            <person name="Kim W."/>
        </authorList>
    </citation>
    <scope>NUCLEOTIDE SEQUENCE [LARGE SCALE GENOMIC DNA]</scope>
    <source>
        <tissue evidence="1">Muscle</tissue>
    </source>
</reference>
<comment type="caution">
    <text evidence="1">The sequence shown here is derived from an EMBL/GenBank/DDBJ whole genome shotgun (WGS) entry which is preliminary data.</text>
</comment>
<sequence>MQFSPEHLERNRYHDLVLEMVVVEERLYNSFLLRHNFAVVRVSGRFHSSLNSGPSTKQDSAMVCLVVVR</sequence>
<name>A0A5B7GXE5_PORTR</name>
<proteinExistence type="predicted"/>
<evidence type="ECO:0000313" key="2">
    <source>
        <dbReference type="Proteomes" id="UP000324222"/>
    </source>
</evidence>
<keyword evidence="2" id="KW-1185">Reference proteome</keyword>
<gene>
    <name evidence="1" type="ORF">E2C01_059197</name>
</gene>
<dbReference type="AlphaFoldDB" id="A0A5B7GXE5"/>
<dbReference type="EMBL" id="VSRR010022893">
    <property type="protein sequence ID" value="MPC65071.1"/>
    <property type="molecule type" value="Genomic_DNA"/>
</dbReference>
<dbReference type="Proteomes" id="UP000324222">
    <property type="component" value="Unassembled WGS sequence"/>
</dbReference>
<evidence type="ECO:0000313" key="1">
    <source>
        <dbReference type="EMBL" id="MPC65071.1"/>
    </source>
</evidence>
<organism evidence="1 2">
    <name type="scientific">Portunus trituberculatus</name>
    <name type="common">Swimming crab</name>
    <name type="synonym">Neptunus trituberculatus</name>
    <dbReference type="NCBI Taxonomy" id="210409"/>
    <lineage>
        <taxon>Eukaryota</taxon>
        <taxon>Metazoa</taxon>
        <taxon>Ecdysozoa</taxon>
        <taxon>Arthropoda</taxon>
        <taxon>Crustacea</taxon>
        <taxon>Multicrustacea</taxon>
        <taxon>Malacostraca</taxon>
        <taxon>Eumalacostraca</taxon>
        <taxon>Eucarida</taxon>
        <taxon>Decapoda</taxon>
        <taxon>Pleocyemata</taxon>
        <taxon>Brachyura</taxon>
        <taxon>Eubrachyura</taxon>
        <taxon>Portunoidea</taxon>
        <taxon>Portunidae</taxon>
        <taxon>Portuninae</taxon>
        <taxon>Portunus</taxon>
    </lineage>
</organism>